<accession>A0A384ZXX0</accession>
<name>A0A384ZXX0_9CAUD</name>
<evidence type="ECO:0000313" key="1">
    <source>
        <dbReference type="EMBL" id="AXG67084.1"/>
    </source>
</evidence>
<gene>
    <name evidence="1" type="ORF">AD1_040</name>
</gene>
<reference evidence="1 2" key="1">
    <citation type="journal article" date="2018" name="Front. Microbiol.">
        <title>Jumbo Bacteriophages Are Represented Within an Increasing Diversity of Environmental Viruses Infecting the Emerging Phytopathogen, Dickeya solani.</title>
        <authorList>
            <person name="Day A.W."/>
            <person name="Ahn J."/>
            <person name="Salmond G.P.C."/>
        </authorList>
    </citation>
    <scope>NUCLEOTIDE SEQUENCE [LARGE SCALE GENOMIC DNA]</scope>
</reference>
<dbReference type="Proteomes" id="UP000262440">
    <property type="component" value="Segment"/>
</dbReference>
<protein>
    <submittedName>
        <fullName evidence="1">Uncharacterized protein</fullName>
    </submittedName>
</protein>
<sequence>MTQQALVFKYVMFVRTRNKERTDGVHMPVIFPSHIMHSDMDEAVIGYAVYNGHVENHYYQQMKAVSAGFIDLRTLQCFGESESLELKSRPEDSQIIAEYMKTQGKGAEAPPEDDA</sequence>
<evidence type="ECO:0000313" key="2">
    <source>
        <dbReference type="Proteomes" id="UP000262440"/>
    </source>
</evidence>
<keyword evidence="2" id="KW-1185">Reference proteome</keyword>
<proteinExistence type="predicted"/>
<dbReference type="EMBL" id="MH460463">
    <property type="protein sequence ID" value="AXG67084.1"/>
    <property type="molecule type" value="Genomic_DNA"/>
</dbReference>
<organism evidence="1 2">
    <name type="scientific">Dickeya phage vB_DsoM_AD1</name>
    <dbReference type="NCBI Taxonomy" id="2283029"/>
    <lineage>
        <taxon>Viruses</taxon>
        <taxon>Duplodnaviria</taxon>
        <taxon>Heunggongvirae</taxon>
        <taxon>Uroviricota</taxon>
        <taxon>Caudoviricetes</taxon>
        <taxon>Alexandravirus</taxon>
        <taxon>Alexandravirus AD1</taxon>
    </lineage>
</organism>